<evidence type="ECO:0000256" key="4">
    <source>
        <dbReference type="ARBA" id="ARBA00022842"/>
    </source>
</evidence>
<keyword evidence="3" id="KW-0378">Hydrolase</keyword>
<dbReference type="SUPFAM" id="SSF56784">
    <property type="entry name" value="HAD-like"/>
    <property type="match status" value="1"/>
</dbReference>
<dbReference type="InterPro" id="IPR010021">
    <property type="entry name" value="PGPP1/Gep4"/>
</dbReference>
<dbReference type="InterPro" id="IPR006549">
    <property type="entry name" value="HAD-SF_hydro_IIIA"/>
</dbReference>
<dbReference type="GO" id="GO:0044281">
    <property type="term" value="P:small molecule metabolic process"/>
    <property type="evidence" value="ECO:0007669"/>
    <property type="project" value="UniProtKB-ARBA"/>
</dbReference>
<evidence type="ECO:0000313" key="6">
    <source>
        <dbReference type="Proteomes" id="UP000009885"/>
    </source>
</evidence>
<evidence type="ECO:0000256" key="2">
    <source>
        <dbReference type="ARBA" id="ARBA00022723"/>
    </source>
</evidence>
<evidence type="ECO:0008006" key="7">
    <source>
        <dbReference type="Google" id="ProtNLM"/>
    </source>
</evidence>
<dbReference type="Proteomes" id="UP000009885">
    <property type="component" value="Unassembled WGS sequence"/>
</dbReference>
<dbReference type="PANTHER" id="PTHR46470:SF2">
    <property type="entry name" value="GLYCERALDEHYDE 3-PHOSPHATE PHOSPHATASE"/>
    <property type="match status" value="1"/>
</dbReference>
<comment type="cofactor">
    <cofactor evidence="1">
        <name>Mg(2+)</name>
        <dbReference type="ChEBI" id="CHEBI:18420"/>
    </cofactor>
</comment>
<dbReference type="NCBIfam" id="TIGR01668">
    <property type="entry name" value="YqeG_hyp_ppase"/>
    <property type="match status" value="1"/>
</dbReference>
<dbReference type="CDD" id="cd16416">
    <property type="entry name" value="HAD_BsYqeG-like"/>
    <property type="match status" value="1"/>
</dbReference>
<dbReference type="EMBL" id="AMSQ01000004">
    <property type="protein sequence ID" value="EKU49937.1"/>
    <property type="molecule type" value="Genomic_DNA"/>
</dbReference>
<dbReference type="NCBIfam" id="TIGR01549">
    <property type="entry name" value="HAD-SF-IA-v1"/>
    <property type="match status" value="1"/>
</dbReference>
<dbReference type="InterPro" id="IPR051400">
    <property type="entry name" value="HAD-like_hydrolase"/>
</dbReference>
<keyword evidence="6" id="KW-1185">Reference proteome</keyword>
<dbReference type="NCBIfam" id="TIGR01662">
    <property type="entry name" value="HAD-SF-IIIA"/>
    <property type="match status" value="1"/>
</dbReference>
<dbReference type="STRING" id="1229783.C273_03545"/>
<evidence type="ECO:0000256" key="3">
    <source>
        <dbReference type="ARBA" id="ARBA00022801"/>
    </source>
</evidence>
<proteinExistence type="predicted"/>
<dbReference type="Pfam" id="PF00702">
    <property type="entry name" value="Hydrolase"/>
    <property type="match status" value="1"/>
</dbReference>
<dbReference type="GO" id="GO:0008962">
    <property type="term" value="F:phosphatidylglycerophosphatase activity"/>
    <property type="evidence" value="ECO:0007669"/>
    <property type="project" value="InterPro"/>
</dbReference>
<accession>K9B557</accession>
<dbReference type="PATRIC" id="fig|1229783.3.peg.714"/>
<dbReference type="InterPro" id="IPR023214">
    <property type="entry name" value="HAD_sf"/>
</dbReference>
<dbReference type="Gene3D" id="3.40.50.1000">
    <property type="entry name" value="HAD superfamily/HAD-like"/>
    <property type="match status" value="1"/>
</dbReference>
<dbReference type="FunFam" id="3.40.50.1000:FF:000067">
    <property type="entry name" value="HAD phosphatase, family IIIA"/>
    <property type="match status" value="1"/>
</dbReference>
<dbReference type="InterPro" id="IPR006439">
    <property type="entry name" value="HAD-SF_hydro_IA"/>
</dbReference>
<dbReference type="AlphaFoldDB" id="K9B557"/>
<protein>
    <recommendedName>
        <fullName evidence="7">YqeG family HAD IIIA-type phosphatase</fullName>
    </recommendedName>
</protein>
<comment type="caution">
    <text evidence="5">The sequence shown here is derived from an EMBL/GenBank/DDBJ whole genome shotgun (WGS) entry which is preliminary data.</text>
</comment>
<dbReference type="eggNOG" id="COG2179">
    <property type="taxonomic scope" value="Bacteria"/>
</dbReference>
<name>K9B557_9STAP</name>
<dbReference type="PANTHER" id="PTHR46470">
    <property type="entry name" value="N-ACYLNEURAMINATE-9-PHOSPHATASE"/>
    <property type="match status" value="1"/>
</dbReference>
<keyword evidence="2" id="KW-0479">Metal-binding</keyword>
<dbReference type="OrthoDB" id="9787572at2"/>
<reference evidence="5 6" key="1">
    <citation type="journal article" date="2013" name="Genome Announc.">
        <title>Genome Sequence of Staphylococcus massiliensis Strain S46, Isolated from the Surface of Healthy Human Skin.</title>
        <authorList>
            <person name="Srivastav R."/>
            <person name="Singh A."/>
            <person name="Jangir P.K."/>
            <person name="Kumari C."/>
            <person name="Muduli S."/>
            <person name="Sharma R."/>
        </authorList>
    </citation>
    <scope>NUCLEOTIDE SEQUENCE [LARGE SCALE GENOMIC DNA]</scope>
    <source>
        <strain evidence="5 6">S46</strain>
    </source>
</reference>
<sequence>MSLIKKYFMPNEYVNSIYEIKPEKLVEMNIKGIITDLDNTLVGWDVEAPTELVERWFKEADAKGIKVTIVSNNNEERVSVFSKPLGVDYICRAHKPRGKSFRKAVDLMNIKPEETLVIGDQMLTDIFGGNRNGLYTIMVVPVKNTDGFTTRINRVFERRLLKYFKRKGYIDWEE</sequence>
<dbReference type="GO" id="GO:0046872">
    <property type="term" value="F:metal ion binding"/>
    <property type="evidence" value="ECO:0007669"/>
    <property type="project" value="UniProtKB-KW"/>
</dbReference>
<dbReference type="RefSeq" id="WP_009382617.1">
    <property type="nucleotide sequence ID" value="NZ_AMSQ01000004.1"/>
</dbReference>
<evidence type="ECO:0000313" key="5">
    <source>
        <dbReference type="EMBL" id="EKU49937.1"/>
    </source>
</evidence>
<keyword evidence="4" id="KW-0460">Magnesium</keyword>
<dbReference type="InterPro" id="IPR036412">
    <property type="entry name" value="HAD-like_sf"/>
</dbReference>
<organism evidence="5 6">
    <name type="scientific">Staphylococcus massiliensis S46</name>
    <dbReference type="NCBI Taxonomy" id="1229783"/>
    <lineage>
        <taxon>Bacteria</taxon>
        <taxon>Bacillati</taxon>
        <taxon>Bacillota</taxon>
        <taxon>Bacilli</taxon>
        <taxon>Bacillales</taxon>
        <taxon>Staphylococcaceae</taxon>
        <taxon>Staphylococcus</taxon>
    </lineage>
</organism>
<gene>
    <name evidence="5" type="ORF">C273_03545</name>
</gene>
<evidence type="ECO:0000256" key="1">
    <source>
        <dbReference type="ARBA" id="ARBA00001946"/>
    </source>
</evidence>